<reference evidence="1" key="1">
    <citation type="submission" date="2021-03" db="EMBL/GenBank/DDBJ databases">
        <title>Sagittula salina sp. nov. strain M10.9X isolated from the marine waste.</title>
        <authorList>
            <person name="Satari L."/>
            <person name="Molina-Menor E."/>
            <person name="Vidal-Verdu A."/>
            <person name="Pascual J."/>
            <person name="Pereto J."/>
            <person name="Porcar M."/>
        </authorList>
    </citation>
    <scope>NUCLEOTIDE SEQUENCE</scope>
    <source>
        <strain evidence="1">M10.9X</strain>
    </source>
</reference>
<organism evidence="1 2">
    <name type="scientific">Sagittula salina</name>
    <dbReference type="NCBI Taxonomy" id="2820268"/>
    <lineage>
        <taxon>Bacteria</taxon>
        <taxon>Pseudomonadati</taxon>
        <taxon>Pseudomonadota</taxon>
        <taxon>Alphaproteobacteria</taxon>
        <taxon>Rhodobacterales</taxon>
        <taxon>Roseobacteraceae</taxon>
        <taxon>Sagittula</taxon>
    </lineage>
</organism>
<accession>A0A940RZP1</accession>
<proteinExistence type="predicted"/>
<evidence type="ECO:0000313" key="1">
    <source>
        <dbReference type="EMBL" id="MBP0482193.1"/>
    </source>
</evidence>
<gene>
    <name evidence="1" type="ORF">J5474_06775</name>
</gene>
<evidence type="ECO:0000313" key="2">
    <source>
        <dbReference type="Proteomes" id="UP000675940"/>
    </source>
</evidence>
<name>A0A940RZP1_9RHOB</name>
<protein>
    <submittedName>
        <fullName evidence="1">Uncharacterized protein</fullName>
    </submittedName>
</protein>
<keyword evidence="2" id="KW-1185">Reference proteome</keyword>
<dbReference type="Pfam" id="PF21810">
    <property type="entry name" value="DUF6880"/>
    <property type="match status" value="1"/>
</dbReference>
<comment type="caution">
    <text evidence="1">The sequence shown here is derived from an EMBL/GenBank/DDBJ whole genome shotgun (WGS) entry which is preliminary data.</text>
</comment>
<feature type="non-terminal residue" evidence="1">
    <location>
        <position position="162"/>
    </location>
</feature>
<dbReference type="InterPro" id="IPR049245">
    <property type="entry name" value="DUF6880"/>
</dbReference>
<dbReference type="EMBL" id="JAGISH010000003">
    <property type="protein sequence ID" value="MBP0482193.1"/>
    <property type="molecule type" value="Genomic_DNA"/>
</dbReference>
<dbReference type="Proteomes" id="UP000675940">
    <property type="component" value="Unassembled WGS sequence"/>
</dbReference>
<sequence length="162" mass="17443">MRAAMEALGRIAPNLSPDAQALAEDVFEAMVADGYGAFDHAVEALAPALGDEGPATLKTRAATARDAPLTAVDLAHYGYISDPKERETRARQPRNRSLEITLQDMADQQGDVDTWLAQYTPAKLNRAGFAGGSLLGFRRPYSLLRSFHRSCAGPRLAGCSRP</sequence>
<dbReference type="AlphaFoldDB" id="A0A940RZP1"/>